<comment type="caution">
    <text evidence="2">The sequence shown here is derived from an EMBL/GenBank/DDBJ whole genome shotgun (WGS) entry which is preliminary data.</text>
</comment>
<reference evidence="2 3" key="1">
    <citation type="submission" date="2017-09" db="EMBL/GenBank/DDBJ databases">
        <title>Depth-based differentiation of microbial function through sediment-hosted aquifers and enrichment of novel symbionts in the deep terrestrial subsurface.</title>
        <authorList>
            <person name="Probst A.J."/>
            <person name="Ladd B."/>
            <person name="Jarett J.K."/>
            <person name="Geller-Mcgrath D.E."/>
            <person name="Sieber C.M."/>
            <person name="Emerson J.B."/>
            <person name="Anantharaman K."/>
            <person name="Thomas B.C."/>
            <person name="Malmstrom R."/>
            <person name="Stieglmeier M."/>
            <person name="Klingl A."/>
            <person name="Woyke T."/>
            <person name="Ryan C.M."/>
            <person name="Banfield J.F."/>
        </authorList>
    </citation>
    <scope>NUCLEOTIDE SEQUENCE [LARGE SCALE GENOMIC DNA]</scope>
    <source>
        <strain evidence="2">CG10_big_fil_rev_8_21_14_0_10_51_16</strain>
    </source>
</reference>
<gene>
    <name evidence="2" type="ORF">COV10_03795</name>
</gene>
<dbReference type="AlphaFoldDB" id="A0A2H0RDI6"/>
<protein>
    <submittedName>
        <fullName evidence="2">Uncharacterized protein</fullName>
    </submittedName>
</protein>
<feature type="region of interest" description="Disordered" evidence="1">
    <location>
        <begin position="181"/>
        <end position="201"/>
    </location>
</feature>
<dbReference type="EMBL" id="PCYI01000025">
    <property type="protein sequence ID" value="PIR44599.1"/>
    <property type="molecule type" value="Genomic_DNA"/>
</dbReference>
<evidence type="ECO:0000313" key="2">
    <source>
        <dbReference type="EMBL" id="PIR44599.1"/>
    </source>
</evidence>
<accession>A0A2H0RDI6</accession>
<dbReference type="Proteomes" id="UP000228767">
    <property type="component" value="Unassembled WGS sequence"/>
</dbReference>
<sequence length="332" mass="34880">MLMNTTTTNHDDVLAAIEAKLASTRTAMAPGEQAPAGTEPIAAMQNSSSPEEAGAVEAVPKKVVPPSRGVIPSTPMAVATEPVPVAPQVALPEIPTPTIADILTVAPTKEQTAATTVAQDRPAVIASARPSPLAQNPTPGLEEVGVSAQSTAMPGSRYPVFGRVPVGDGGPQTITDSIPTKKVAREESGVSTSKPEASSAYRELPYEEDRLAIAEVTLALEEEQRRLTSDREDLVATNAPHREMSLINARLGEIEAEKESLANRMQLIVETQAFLLLWHDANTTGSESALKGASASKILDIQLGLSALESKIGEHVEAIANLPKLKLPHAIN</sequence>
<name>A0A2H0RDI6_9BACT</name>
<evidence type="ECO:0000313" key="3">
    <source>
        <dbReference type="Proteomes" id="UP000228767"/>
    </source>
</evidence>
<evidence type="ECO:0000256" key="1">
    <source>
        <dbReference type="SAM" id="MobiDB-lite"/>
    </source>
</evidence>
<proteinExistence type="predicted"/>
<organism evidence="2 3">
    <name type="scientific">Candidatus Vogelbacteria bacterium CG10_big_fil_rev_8_21_14_0_10_51_16</name>
    <dbReference type="NCBI Taxonomy" id="1975045"/>
    <lineage>
        <taxon>Bacteria</taxon>
        <taxon>Candidatus Vogeliibacteriota</taxon>
    </lineage>
</organism>